<dbReference type="Gene3D" id="3.30.420.10">
    <property type="entry name" value="Ribonuclease H-like superfamily/Ribonuclease H"/>
    <property type="match status" value="1"/>
</dbReference>
<dbReference type="Proteomes" id="UP000054279">
    <property type="component" value="Unassembled WGS sequence"/>
</dbReference>
<dbReference type="OrthoDB" id="3265515at2759"/>
<proteinExistence type="predicted"/>
<evidence type="ECO:0000313" key="2">
    <source>
        <dbReference type="EMBL" id="KIJ47913.1"/>
    </source>
</evidence>
<dbReference type="AlphaFoldDB" id="A0A0C9UW61"/>
<dbReference type="HOGENOM" id="CLU_164205_0_0_1"/>
<dbReference type="InterPro" id="IPR036397">
    <property type="entry name" value="RNaseH_sf"/>
</dbReference>
<keyword evidence="3" id="KW-1185">Reference proteome</keyword>
<dbReference type="GO" id="GO:0003676">
    <property type="term" value="F:nucleic acid binding"/>
    <property type="evidence" value="ECO:0007669"/>
    <property type="project" value="InterPro"/>
</dbReference>
<dbReference type="InterPro" id="IPR012337">
    <property type="entry name" value="RNaseH-like_sf"/>
</dbReference>
<evidence type="ECO:0000313" key="3">
    <source>
        <dbReference type="Proteomes" id="UP000054279"/>
    </source>
</evidence>
<feature type="domain" description="RNase H type-1" evidence="1">
    <location>
        <begin position="1"/>
        <end position="25"/>
    </location>
</feature>
<reference evidence="2 3" key="1">
    <citation type="submission" date="2014-06" db="EMBL/GenBank/DDBJ databases">
        <title>Evolutionary Origins and Diversification of the Mycorrhizal Mutualists.</title>
        <authorList>
            <consortium name="DOE Joint Genome Institute"/>
            <consortium name="Mycorrhizal Genomics Consortium"/>
            <person name="Kohler A."/>
            <person name="Kuo A."/>
            <person name="Nagy L.G."/>
            <person name="Floudas D."/>
            <person name="Copeland A."/>
            <person name="Barry K.W."/>
            <person name="Cichocki N."/>
            <person name="Veneault-Fourrey C."/>
            <person name="LaButti K."/>
            <person name="Lindquist E.A."/>
            <person name="Lipzen A."/>
            <person name="Lundell T."/>
            <person name="Morin E."/>
            <person name="Murat C."/>
            <person name="Riley R."/>
            <person name="Ohm R."/>
            <person name="Sun H."/>
            <person name="Tunlid A."/>
            <person name="Henrissat B."/>
            <person name="Grigoriev I.V."/>
            <person name="Hibbett D.S."/>
            <person name="Martin F."/>
        </authorList>
    </citation>
    <scope>NUCLEOTIDE SEQUENCE [LARGE SCALE GENOMIC DNA]</scope>
    <source>
        <strain evidence="2 3">SS14</strain>
    </source>
</reference>
<dbReference type="InterPro" id="IPR002156">
    <property type="entry name" value="RNaseH_domain"/>
</dbReference>
<dbReference type="PROSITE" id="PS50879">
    <property type="entry name" value="RNASE_H_1"/>
    <property type="match status" value="1"/>
</dbReference>
<organism evidence="2 3">
    <name type="scientific">Sphaerobolus stellatus (strain SS14)</name>
    <dbReference type="NCBI Taxonomy" id="990650"/>
    <lineage>
        <taxon>Eukaryota</taxon>
        <taxon>Fungi</taxon>
        <taxon>Dikarya</taxon>
        <taxon>Basidiomycota</taxon>
        <taxon>Agaricomycotina</taxon>
        <taxon>Agaricomycetes</taxon>
        <taxon>Phallomycetidae</taxon>
        <taxon>Geastrales</taxon>
        <taxon>Sphaerobolaceae</taxon>
        <taxon>Sphaerobolus</taxon>
    </lineage>
</organism>
<evidence type="ECO:0000259" key="1">
    <source>
        <dbReference type="PROSITE" id="PS50879"/>
    </source>
</evidence>
<feature type="non-terminal residue" evidence="2">
    <location>
        <position position="1"/>
    </location>
</feature>
<feature type="non-terminal residue" evidence="2">
    <location>
        <position position="85"/>
    </location>
</feature>
<dbReference type="SUPFAM" id="SSF53098">
    <property type="entry name" value="Ribonuclease H-like"/>
    <property type="match status" value="1"/>
</dbReference>
<name>A0A0C9UW61_SPHS4</name>
<sequence length="85" mass="9508">LEWVPGHKDIPGNEAADVKAKEASQGIISSAAELPDILRHTLPLSLAALRAQHRRTITPRWAAEWAKSPRFRKMSKIDKNMPSSR</sequence>
<dbReference type="GO" id="GO:0004523">
    <property type="term" value="F:RNA-DNA hybrid ribonuclease activity"/>
    <property type="evidence" value="ECO:0007669"/>
    <property type="project" value="InterPro"/>
</dbReference>
<dbReference type="EMBL" id="KN837100">
    <property type="protein sequence ID" value="KIJ47913.1"/>
    <property type="molecule type" value="Genomic_DNA"/>
</dbReference>
<accession>A0A0C9UW61</accession>
<protein>
    <recommendedName>
        <fullName evidence="1">RNase H type-1 domain-containing protein</fullName>
    </recommendedName>
</protein>
<gene>
    <name evidence="2" type="ORF">M422DRAFT_79876</name>
</gene>